<organism evidence="3 4">
    <name type="scientific">Tetraparma gracilis</name>
    <dbReference type="NCBI Taxonomy" id="2962635"/>
    <lineage>
        <taxon>Eukaryota</taxon>
        <taxon>Sar</taxon>
        <taxon>Stramenopiles</taxon>
        <taxon>Ochrophyta</taxon>
        <taxon>Bolidophyceae</taxon>
        <taxon>Parmales</taxon>
        <taxon>Triparmaceae</taxon>
        <taxon>Tetraparma</taxon>
    </lineage>
</organism>
<dbReference type="InterPro" id="IPR015895">
    <property type="entry name" value="4pyrrol_synth_GluRdtase_N"/>
</dbReference>
<dbReference type="Gene3D" id="3.40.50.720">
    <property type="entry name" value="NAD(P)-binding Rossmann-like Domain"/>
    <property type="match status" value="1"/>
</dbReference>
<feature type="non-terminal residue" evidence="3">
    <location>
        <position position="1"/>
    </location>
</feature>
<dbReference type="PROSITE" id="PS00747">
    <property type="entry name" value="GLUTR"/>
    <property type="match status" value="1"/>
</dbReference>
<dbReference type="SUPFAM" id="SSF69742">
    <property type="entry name" value="Glutamyl tRNA-reductase catalytic, N-terminal domain"/>
    <property type="match status" value="1"/>
</dbReference>
<evidence type="ECO:0000259" key="2">
    <source>
        <dbReference type="Pfam" id="PF05201"/>
    </source>
</evidence>
<comment type="caution">
    <text evidence="3">The sequence shown here is derived from an EMBL/GenBank/DDBJ whole genome shotgun (WGS) entry which is preliminary data.</text>
</comment>
<dbReference type="Proteomes" id="UP001165060">
    <property type="component" value="Unassembled WGS sequence"/>
</dbReference>
<dbReference type="PANTHER" id="PTHR43120">
    <property type="entry name" value="GLUTAMYL-TRNA REDUCTASE 1, CHLOROPLASTIC"/>
    <property type="match status" value="1"/>
</dbReference>
<reference evidence="3 4" key="1">
    <citation type="journal article" date="2023" name="Commun. Biol.">
        <title>Genome analysis of Parmales, the sister group of diatoms, reveals the evolutionary specialization of diatoms from phago-mixotrophs to photoautotrophs.</title>
        <authorList>
            <person name="Ban H."/>
            <person name="Sato S."/>
            <person name="Yoshikawa S."/>
            <person name="Yamada K."/>
            <person name="Nakamura Y."/>
            <person name="Ichinomiya M."/>
            <person name="Sato N."/>
            <person name="Blanc-Mathieu R."/>
            <person name="Endo H."/>
            <person name="Kuwata A."/>
            <person name="Ogata H."/>
        </authorList>
    </citation>
    <scope>NUCLEOTIDE SEQUENCE [LARGE SCALE GENOMIC DNA]</scope>
</reference>
<dbReference type="InterPro" id="IPR006151">
    <property type="entry name" value="Shikm_DH/Glu-tRNA_Rdtase"/>
</dbReference>
<keyword evidence="4" id="KW-1185">Reference proteome</keyword>
<protein>
    <recommendedName>
        <fullName evidence="5">Glutamyl-tRNA reductase</fullName>
    </recommendedName>
</protein>
<evidence type="ECO:0000313" key="4">
    <source>
        <dbReference type="Proteomes" id="UP001165060"/>
    </source>
</evidence>
<feature type="domain" description="Quinate/shikimate 5-dehydrogenase/glutamyl-tRNA reductase" evidence="1">
    <location>
        <begin position="184"/>
        <end position="218"/>
    </location>
</feature>
<evidence type="ECO:0000259" key="1">
    <source>
        <dbReference type="Pfam" id="PF01488"/>
    </source>
</evidence>
<dbReference type="InterPro" id="IPR036343">
    <property type="entry name" value="GluRdtase_N_sf"/>
</dbReference>
<gene>
    <name evidence="3" type="ORF">TeGR_g1886</name>
</gene>
<dbReference type="InterPro" id="IPR018214">
    <property type="entry name" value="GluRdtase_CS"/>
</dbReference>
<dbReference type="Gene3D" id="3.30.460.30">
    <property type="entry name" value="Glutamyl-tRNA reductase, N-terminal domain"/>
    <property type="match status" value="1"/>
</dbReference>
<feature type="domain" description="Glutamyl-tRNA reductase N-terminal" evidence="2">
    <location>
        <begin position="4"/>
        <end position="155"/>
    </location>
</feature>
<dbReference type="PANTHER" id="PTHR43120:SF1">
    <property type="entry name" value="GLUTAMYL-TRNA REDUCTASE 1, CHLOROPLASTIC"/>
    <property type="match status" value="1"/>
</dbReference>
<sequence>THVIGLSIHHASVDVRERLAVPEADWNSVSAELVASGACAEAAVISTCNRFEVYFAAASPRESMARVTKFLAARSALPTQELRRSLFMLSGEDAIWHLFRVAGGLDSLIVGEGQILSQVRQCYLNASAKDGSGGRVVSRMLNNALSAGKRVRSETNIAKGSVSISSAAAELSELRSQRDLQLPFGEARLAVVGCGKMTRLLVTHLASRGLERITIVNR</sequence>
<evidence type="ECO:0008006" key="5">
    <source>
        <dbReference type="Google" id="ProtNLM"/>
    </source>
</evidence>
<name>A0ABQ6N617_9STRA</name>
<proteinExistence type="predicted"/>
<evidence type="ECO:0000313" key="3">
    <source>
        <dbReference type="EMBL" id="GMI41621.1"/>
    </source>
</evidence>
<dbReference type="EMBL" id="BRYB01001014">
    <property type="protein sequence ID" value="GMI41621.1"/>
    <property type="molecule type" value="Genomic_DNA"/>
</dbReference>
<dbReference type="Pfam" id="PF01488">
    <property type="entry name" value="Shikimate_DH"/>
    <property type="match status" value="1"/>
</dbReference>
<accession>A0ABQ6N617</accession>
<dbReference type="Pfam" id="PF05201">
    <property type="entry name" value="GlutR_N"/>
    <property type="match status" value="1"/>
</dbReference>